<dbReference type="Proteomes" id="UP001629235">
    <property type="component" value="Unassembled WGS sequence"/>
</dbReference>
<protein>
    <submittedName>
        <fullName evidence="1">Uncharacterized protein</fullName>
    </submittedName>
</protein>
<evidence type="ECO:0000313" key="2">
    <source>
        <dbReference type="Proteomes" id="UP001629235"/>
    </source>
</evidence>
<gene>
    <name evidence="1" type="ORF">PQR01_17200</name>
</gene>
<sequence>MIPPYFRFFQPRFRPGRVFVTVAALVVLRTANISPVELLLRHVSGDWGDLSESDRQQNELSVEAGLRLLSSYVMPGGQTVWVITEWDRSTSTILLPEDY</sequence>
<comment type="caution">
    <text evidence="1">The sequence shown here is derived from an EMBL/GenBank/DDBJ whole genome shotgun (WGS) entry which is preliminary data.</text>
</comment>
<proteinExistence type="predicted"/>
<evidence type="ECO:0000313" key="1">
    <source>
        <dbReference type="EMBL" id="MFM0105174.1"/>
    </source>
</evidence>
<name>A0ACC7NDY5_9BURK</name>
<keyword evidence="2" id="KW-1185">Reference proteome</keyword>
<accession>A0ACC7NDY5</accession>
<dbReference type="EMBL" id="JAQQDW010000031">
    <property type="protein sequence ID" value="MFM0105174.1"/>
    <property type="molecule type" value="Genomic_DNA"/>
</dbReference>
<organism evidence="1 2">
    <name type="scientific">Paraburkholderia rhynchosiae</name>
    <dbReference type="NCBI Taxonomy" id="487049"/>
    <lineage>
        <taxon>Bacteria</taxon>
        <taxon>Pseudomonadati</taxon>
        <taxon>Pseudomonadota</taxon>
        <taxon>Betaproteobacteria</taxon>
        <taxon>Burkholderiales</taxon>
        <taxon>Burkholderiaceae</taxon>
        <taxon>Paraburkholderia</taxon>
    </lineage>
</organism>
<reference evidence="1 2" key="1">
    <citation type="journal article" date="2024" name="Chem. Sci.">
        <title>Discovery of megapolipeptins by genome mining of a Burkholderiales bacteria collection.</title>
        <authorList>
            <person name="Paulo B.S."/>
            <person name="Recchia M.J.J."/>
            <person name="Lee S."/>
            <person name="Fergusson C.H."/>
            <person name="Romanowski S.B."/>
            <person name="Hernandez A."/>
            <person name="Krull N."/>
            <person name="Liu D.Y."/>
            <person name="Cavanagh H."/>
            <person name="Bos A."/>
            <person name="Gray C.A."/>
            <person name="Murphy B.T."/>
            <person name="Linington R.G."/>
            <person name="Eustaquio A.S."/>
        </authorList>
    </citation>
    <scope>NUCLEOTIDE SEQUENCE [LARGE SCALE GENOMIC DNA]</scope>
    <source>
        <strain evidence="1 2">RL18-126-BIB-B</strain>
    </source>
</reference>